<accession>A0ABQ9HKW7</accession>
<dbReference type="PANTHER" id="PTHR24559:SF444">
    <property type="entry name" value="REVERSE TRANSCRIPTASE DOMAIN-CONTAINING PROTEIN"/>
    <property type="match status" value="1"/>
</dbReference>
<name>A0ABQ9HKW7_9NEOP</name>
<keyword evidence="2" id="KW-1185">Reference proteome</keyword>
<dbReference type="PANTHER" id="PTHR24559">
    <property type="entry name" value="TRANSPOSON TY3-I GAG-POL POLYPROTEIN"/>
    <property type="match status" value="1"/>
</dbReference>
<gene>
    <name evidence="1" type="ORF">PR048_011180</name>
</gene>
<comment type="caution">
    <text evidence="1">The sequence shown here is derived from an EMBL/GenBank/DDBJ whole genome shotgun (WGS) entry which is preliminary data.</text>
</comment>
<sequence>MPNCGFGVKAAAGGDEIWMCAFDMGQEDKKIYAANNIGKRWPAFALRDAVLTESRAFTCKLELVTSKLPSQKDSSPKRKDDSAYELSEQLGLSHLKEVPKNNLLITLKALSDVFLKKDQKLGCTDKFSNSIETCDAKPIYIRPYQFPQSQKETLKEQIQIMLDTAVIVTSASPWSAAPMILVTQKTVNVIKIRPVIDFSALNQINYNVMDRLLYWMRAPHYWVILALVLWGDTHLNSHYPPGRSACCYITPSSNGQDND</sequence>
<dbReference type="InterPro" id="IPR043502">
    <property type="entry name" value="DNA/RNA_pol_sf"/>
</dbReference>
<dbReference type="Proteomes" id="UP001159363">
    <property type="component" value="Chromosome X"/>
</dbReference>
<evidence type="ECO:0000313" key="2">
    <source>
        <dbReference type="Proteomes" id="UP001159363"/>
    </source>
</evidence>
<dbReference type="SUPFAM" id="SSF56672">
    <property type="entry name" value="DNA/RNA polymerases"/>
    <property type="match status" value="1"/>
</dbReference>
<dbReference type="Gene3D" id="3.10.10.10">
    <property type="entry name" value="HIV Type 1 Reverse Transcriptase, subunit A, domain 1"/>
    <property type="match status" value="1"/>
</dbReference>
<dbReference type="InterPro" id="IPR053134">
    <property type="entry name" value="RNA-dir_DNA_polymerase"/>
</dbReference>
<organism evidence="1 2">
    <name type="scientific">Dryococelus australis</name>
    <dbReference type="NCBI Taxonomy" id="614101"/>
    <lineage>
        <taxon>Eukaryota</taxon>
        <taxon>Metazoa</taxon>
        <taxon>Ecdysozoa</taxon>
        <taxon>Arthropoda</taxon>
        <taxon>Hexapoda</taxon>
        <taxon>Insecta</taxon>
        <taxon>Pterygota</taxon>
        <taxon>Neoptera</taxon>
        <taxon>Polyneoptera</taxon>
        <taxon>Phasmatodea</taxon>
        <taxon>Verophasmatodea</taxon>
        <taxon>Anareolatae</taxon>
        <taxon>Phasmatidae</taxon>
        <taxon>Eurycanthinae</taxon>
        <taxon>Dryococelus</taxon>
    </lineage>
</organism>
<evidence type="ECO:0000313" key="1">
    <source>
        <dbReference type="EMBL" id="KAJ8884984.1"/>
    </source>
</evidence>
<reference evidence="1 2" key="1">
    <citation type="submission" date="2023-02" db="EMBL/GenBank/DDBJ databases">
        <title>LHISI_Scaffold_Assembly.</title>
        <authorList>
            <person name="Stuart O.P."/>
            <person name="Cleave R."/>
            <person name="Magrath M.J.L."/>
            <person name="Mikheyev A.S."/>
        </authorList>
    </citation>
    <scope>NUCLEOTIDE SEQUENCE [LARGE SCALE GENOMIC DNA]</scope>
    <source>
        <strain evidence="1">Daus_M_001</strain>
        <tissue evidence="1">Leg muscle</tissue>
    </source>
</reference>
<proteinExistence type="predicted"/>
<dbReference type="EMBL" id="JARBHB010000004">
    <property type="protein sequence ID" value="KAJ8884984.1"/>
    <property type="molecule type" value="Genomic_DNA"/>
</dbReference>
<protein>
    <submittedName>
        <fullName evidence="1">Uncharacterized protein</fullName>
    </submittedName>
</protein>